<keyword evidence="2" id="KW-1185">Reference proteome</keyword>
<evidence type="ECO:0000313" key="1">
    <source>
        <dbReference type="EMBL" id="EGC21270.1"/>
    </source>
</evidence>
<dbReference type="AlphaFoldDB" id="F0F354"/>
<name>F0F354_9BACT</name>
<dbReference type="EMBL" id="AEWX01000001">
    <property type="protein sequence ID" value="EGC21270.1"/>
    <property type="molecule type" value="Genomic_DNA"/>
</dbReference>
<proteinExistence type="predicted"/>
<reference evidence="1 2" key="1">
    <citation type="submission" date="2011-01" db="EMBL/GenBank/DDBJ databases">
        <authorList>
            <person name="Muzny D."/>
            <person name="Qin X."/>
            <person name="Deng J."/>
            <person name="Jiang H."/>
            <person name="Liu Y."/>
            <person name="Qu J."/>
            <person name="Song X.-Z."/>
            <person name="Zhang L."/>
            <person name="Thornton R."/>
            <person name="Coyle M."/>
            <person name="Francisco L."/>
            <person name="Jackson L."/>
            <person name="Javaid M."/>
            <person name="Korchina V."/>
            <person name="Kovar C."/>
            <person name="Mata R."/>
            <person name="Mathew T."/>
            <person name="Ngo R."/>
            <person name="Nguyen L."/>
            <person name="Nguyen N."/>
            <person name="Okwuonu G."/>
            <person name="Ongeri F."/>
            <person name="Pham C."/>
            <person name="Simmons D."/>
            <person name="Wilczek-Boney K."/>
            <person name="Hale W."/>
            <person name="Jakkamsetti A."/>
            <person name="Pham P."/>
            <person name="Ruth R."/>
            <person name="San Lucas F."/>
            <person name="Warren J."/>
            <person name="Zhang J."/>
            <person name="Zhao Z."/>
            <person name="Zhou C."/>
            <person name="Zhu D."/>
            <person name="Lee S."/>
            <person name="Bess C."/>
            <person name="Blankenburg K."/>
            <person name="Forbes L."/>
            <person name="Fu Q."/>
            <person name="Gubbala S."/>
            <person name="Hirani K."/>
            <person name="Jayaseelan J.C."/>
            <person name="Lara F."/>
            <person name="Munidasa M."/>
            <person name="Palculict T."/>
            <person name="Patil S."/>
            <person name="Pu L.-L."/>
            <person name="Saada N."/>
            <person name="Tang L."/>
            <person name="Weissenberger G."/>
            <person name="Zhu Y."/>
            <person name="Hemphill L."/>
            <person name="Shang Y."/>
            <person name="Youmans B."/>
            <person name="Ayvaz T."/>
            <person name="Ross M."/>
            <person name="Santibanez J."/>
            <person name="Aqrawi P."/>
            <person name="Gross S."/>
            <person name="Joshi V."/>
            <person name="Fowler G."/>
            <person name="Nazareth L."/>
            <person name="Reid J."/>
            <person name="Worley K."/>
            <person name="Petrosino J."/>
            <person name="Highlander S."/>
            <person name="Gibbs R."/>
        </authorList>
    </citation>
    <scope>NUCLEOTIDE SEQUENCE [LARGE SCALE GENOMIC DNA]</scope>
    <source>
        <strain evidence="1 2">DSM 16608</strain>
    </source>
</reference>
<protein>
    <submittedName>
        <fullName evidence="1">Uncharacterized protein</fullName>
    </submittedName>
</protein>
<accession>F0F354</accession>
<dbReference type="HOGENOM" id="CLU_2918863_0_0_10"/>
<sequence length="61" mass="6361">MPGKPALSLCPRVRDGCGHSSGLFSSRRVPVIRDGRSVPDVCAGSSFSVCRIEAGQDSSDP</sequence>
<evidence type="ECO:0000313" key="2">
    <source>
        <dbReference type="Proteomes" id="UP000005697"/>
    </source>
</evidence>
<comment type="caution">
    <text evidence="1">The sequence shown here is derived from an EMBL/GenBank/DDBJ whole genome shotgun (WGS) entry which is preliminary data.</text>
</comment>
<dbReference type="Proteomes" id="UP000005697">
    <property type="component" value="Unassembled WGS sequence"/>
</dbReference>
<organism evidence="1 2">
    <name type="scientific">Prevotella multiformis DSM 16608</name>
    <dbReference type="NCBI Taxonomy" id="888743"/>
    <lineage>
        <taxon>Bacteria</taxon>
        <taxon>Pseudomonadati</taxon>
        <taxon>Bacteroidota</taxon>
        <taxon>Bacteroidia</taxon>
        <taxon>Bacteroidales</taxon>
        <taxon>Prevotellaceae</taxon>
        <taxon>Prevotella</taxon>
    </lineage>
</organism>
<gene>
    <name evidence="1" type="ORF">HMPREF9141_0020</name>
</gene>